<protein>
    <submittedName>
        <fullName evidence="1">(northern house mosquito) hypothetical protein</fullName>
    </submittedName>
</protein>
<dbReference type="AlphaFoldDB" id="A0A8D8FHG7"/>
<accession>A0A8D8FHG7</accession>
<sequence length="115" mass="12248">MFLWLVGEEKVTLAGALQSRSSQNRNPPACMSLVIIPPPPPAGAIKTRINVGMILANLTVLGGGKQQFRFVLVFCRRVIRIAICGGNVFGPCVFASVRVIVYVSEPSSCDSGGDD</sequence>
<reference evidence="1" key="1">
    <citation type="submission" date="2021-05" db="EMBL/GenBank/DDBJ databases">
        <authorList>
            <person name="Alioto T."/>
            <person name="Alioto T."/>
            <person name="Gomez Garrido J."/>
        </authorList>
    </citation>
    <scope>NUCLEOTIDE SEQUENCE</scope>
</reference>
<dbReference type="EMBL" id="HBUE01068428">
    <property type="protein sequence ID" value="CAG6471611.1"/>
    <property type="molecule type" value="Transcribed_RNA"/>
</dbReference>
<organism evidence="1">
    <name type="scientific">Culex pipiens</name>
    <name type="common">House mosquito</name>
    <dbReference type="NCBI Taxonomy" id="7175"/>
    <lineage>
        <taxon>Eukaryota</taxon>
        <taxon>Metazoa</taxon>
        <taxon>Ecdysozoa</taxon>
        <taxon>Arthropoda</taxon>
        <taxon>Hexapoda</taxon>
        <taxon>Insecta</taxon>
        <taxon>Pterygota</taxon>
        <taxon>Neoptera</taxon>
        <taxon>Endopterygota</taxon>
        <taxon>Diptera</taxon>
        <taxon>Nematocera</taxon>
        <taxon>Culicoidea</taxon>
        <taxon>Culicidae</taxon>
        <taxon>Culicinae</taxon>
        <taxon>Culicini</taxon>
        <taxon>Culex</taxon>
        <taxon>Culex</taxon>
    </lineage>
</organism>
<evidence type="ECO:0000313" key="1">
    <source>
        <dbReference type="EMBL" id="CAG6471611.1"/>
    </source>
</evidence>
<name>A0A8D8FHG7_CULPI</name>
<proteinExistence type="predicted"/>